<evidence type="ECO:0000313" key="4">
    <source>
        <dbReference type="Proteomes" id="UP000245956"/>
    </source>
</evidence>
<dbReference type="InterPro" id="IPR025870">
    <property type="entry name" value="Glyoxalase-like_dom"/>
</dbReference>
<evidence type="ECO:0000259" key="1">
    <source>
        <dbReference type="Pfam" id="PF13468"/>
    </source>
</evidence>
<name>A0A2U3E0U2_PURLI</name>
<dbReference type="EMBL" id="JAWRVI010000093">
    <property type="protein sequence ID" value="KAK4077681.1"/>
    <property type="molecule type" value="Genomic_DNA"/>
</dbReference>
<dbReference type="AlphaFoldDB" id="A0A2U3E0U2"/>
<reference evidence="2" key="3">
    <citation type="submission" date="2023-11" db="EMBL/GenBank/DDBJ databases">
        <authorList>
            <person name="Beijen E."/>
            <person name="Ohm R.A."/>
        </authorList>
    </citation>
    <scope>NUCLEOTIDE SEQUENCE</scope>
    <source>
        <strain evidence="2">CBS 150709</strain>
    </source>
</reference>
<feature type="domain" description="Glyoxalase-like" evidence="1">
    <location>
        <begin position="11"/>
        <end position="192"/>
    </location>
</feature>
<reference evidence="3 4" key="2">
    <citation type="journal article" date="2016" name="Front. Microbiol.">
        <title>Genome and transcriptome sequences reveal the specific parasitism of the nematophagous Purpureocillium lilacinum 36-1.</title>
        <authorList>
            <person name="Xie J."/>
            <person name="Li S."/>
            <person name="Mo C."/>
            <person name="Xiao X."/>
            <person name="Peng D."/>
            <person name="Wang G."/>
            <person name="Xiao Y."/>
        </authorList>
    </citation>
    <scope>NUCLEOTIDE SEQUENCE [LARGE SCALE GENOMIC DNA]</scope>
    <source>
        <strain evidence="3 4">36-1</strain>
    </source>
</reference>
<comment type="caution">
    <text evidence="3">The sequence shown here is derived from an EMBL/GenBank/DDBJ whole genome shotgun (WGS) entry which is preliminary data.</text>
</comment>
<evidence type="ECO:0000313" key="2">
    <source>
        <dbReference type="EMBL" id="KAK4077681.1"/>
    </source>
</evidence>
<proteinExistence type="predicted"/>
<dbReference type="Gene3D" id="3.10.180.10">
    <property type="entry name" value="2,3-Dihydroxybiphenyl 1,2-Dioxygenase, domain 1"/>
    <property type="match status" value="1"/>
</dbReference>
<dbReference type="Proteomes" id="UP000245956">
    <property type="component" value="Unassembled WGS sequence"/>
</dbReference>
<dbReference type="PANTHER" id="PTHR40265">
    <property type="entry name" value="BLL2707 PROTEIN"/>
    <property type="match status" value="1"/>
</dbReference>
<sequence>MSGPAGPRPTLDHIVILVSHQTLQTIPDRLQDVLVVAPGGAHADGLTSNKLILLADGVYIEFIAFFDDVDPERRRRHRWGNLKENNIVDWAYTLPHEGGFGAVQQRVADAQAGYTYDDPVAGGRTKPDGTVIRWAVATGRTADGSPSWPGWVPFWCLDRTPRNLRVPYEEHPEQVLHPCGARGVSSVSLAVPWQFLTPLSQVYDAVHNASSSVSVYGIERYWHFGVPSESTEGKHVILLSGTDGASGIRLALQGDGRGRISLELLPGLLLEVE</sequence>
<keyword evidence="5" id="KW-1185">Reference proteome</keyword>
<dbReference type="InterPro" id="IPR029068">
    <property type="entry name" value="Glyas_Bleomycin-R_OHBP_Dase"/>
</dbReference>
<dbReference type="PANTHER" id="PTHR40265:SF1">
    <property type="entry name" value="GLYOXALASE-LIKE DOMAIN-CONTAINING PROTEIN"/>
    <property type="match status" value="1"/>
</dbReference>
<dbReference type="Pfam" id="PF13468">
    <property type="entry name" value="Glyoxalase_3"/>
    <property type="match status" value="1"/>
</dbReference>
<dbReference type="Proteomes" id="UP001287286">
    <property type="component" value="Unassembled WGS sequence"/>
</dbReference>
<accession>A0A2U3E0U2</accession>
<evidence type="ECO:0000313" key="5">
    <source>
        <dbReference type="Proteomes" id="UP001287286"/>
    </source>
</evidence>
<organism evidence="3 4">
    <name type="scientific">Purpureocillium lilacinum</name>
    <name type="common">Paecilomyces lilacinus</name>
    <dbReference type="NCBI Taxonomy" id="33203"/>
    <lineage>
        <taxon>Eukaryota</taxon>
        <taxon>Fungi</taxon>
        <taxon>Dikarya</taxon>
        <taxon>Ascomycota</taxon>
        <taxon>Pezizomycotina</taxon>
        <taxon>Sordariomycetes</taxon>
        <taxon>Hypocreomycetidae</taxon>
        <taxon>Hypocreales</taxon>
        <taxon>Ophiocordycipitaceae</taxon>
        <taxon>Purpureocillium</taxon>
    </lineage>
</organism>
<gene>
    <name evidence="3" type="ORF">PCL_02531</name>
    <name evidence="2" type="ORF">Purlil1_12231</name>
</gene>
<evidence type="ECO:0000313" key="3">
    <source>
        <dbReference type="EMBL" id="PWI68130.1"/>
    </source>
</evidence>
<reference evidence="3" key="1">
    <citation type="submission" date="2015-05" db="EMBL/GenBank/DDBJ databases">
        <authorList>
            <person name="Wang D.B."/>
            <person name="Wang M."/>
        </authorList>
    </citation>
    <scope>NUCLEOTIDE SEQUENCE</scope>
    <source>
        <strain evidence="3">36-1</strain>
    </source>
</reference>
<reference evidence="2 5" key="4">
    <citation type="journal article" date="2024" name="Microbiol. Resour. Announc.">
        <title>Genome annotations for the ascomycete fungi Trichoderma harzianum, Trichoderma aggressivum, and Purpureocillium lilacinum.</title>
        <authorList>
            <person name="Beijen E.P.W."/>
            <person name="Ohm R.A."/>
        </authorList>
    </citation>
    <scope>NUCLEOTIDE SEQUENCE [LARGE SCALE GENOMIC DNA]</scope>
    <source>
        <strain evidence="2 5">CBS 150709</strain>
    </source>
</reference>
<dbReference type="EMBL" id="LCWV01000016">
    <property type="protein sequence ID" value="PWI68130.1"/>
    <property type="molecule type" value="Genomic_DNA"/>
</dbReference>
<protein>
    <recommendedName>
        <fullName evidence="1">Glyoxalase-like domain-containing protein</fullName>
    </recommendedName>
</protein>